<dbReference type="InterPro" id="IPR016024">
    <property type="entry name" value="ARM-type_fold"/>
</dbReference>
<accession>A0A6A7Y7U9</accession>
<evidence type="ECO:0000313" key="2">
    <source>
        <dbReference type="EMBL" id="MQT13732.1"/>
    </source>
</evidence>
<organism evidence="2 3">
    <name type="scientific">Segnochrobactrum spirostomi</name>
    <dbReference type="NCBI Taxonomy" id="2608987"/>
    <lineage>
        <taxon>Bacteria</taxon>
        <taxon>Pseudomonadati</taxon>
        <taxon>Pseudomonadota</taxon>
        <taxon>Alphaproteobacteria</taxon>
        <taxon>Hyphomicrobiales</taxon>
        <taxon>Segnochrobactraceae</taxon>
        <taxon>Segnochrobactrum</taxon>
    </lineage>
</organism>
<sequence>MKASALSVLSDDEIVDLFIQYSIEQENMSLEMRSRSVARLYHKIDALVTELRFREGDRRHVLLPLLKHANPQVRLKAAQSLLAVARDEALAALKELSDPQLYMQALDAGMTLINLDRGILIPE</sequence>
<keyword evidence="3" id="KW-1185">Reference proteome</keyword>
<dbReference type="AlphaFoldDB" id="A0A6A7Y7U9"/>
<feature type="domain" description="DUF2019" evidence="1">
    <location>
        <begin position="12"/>
        <end position="116"/>
    </location>
</feature>
<dbReference type="RefSeq" id="WP_153482924.1">
    <property type="nucleotide sequence ID" value="NZ_VWNA01000001.1"/>
</dbReference>
<dbReference type="Proteomes" id="UP000332515">
    <property type="component" value="Unassembled WGS sequence"/>
</dbReference>
<dbReference type="EMBL" id="VWNA01000001">
    <property type="protein sequence ID" value="MQT13732.1"/>
    <property type="molecule type" value="Genomic_DNA"/>
</dbReference>
<protein>
    <submittedName>
        <fullName evidence="2">DUF2019 domain-containing protein</fullName>
    </submittedName>
</protein>
<evidence type="ECO:0000259" key="1">
    <source>
        <dbReference type="Pfam" id="PF09450"/>
    </source>
</evidence>
<dbReference type="InterPro" id="IPR042236">
    <property type="entry name" value="PI3K_accessory_sf"/>
</dbReference>
<gene>
    <name evidence="2" type="ORF">F0357_14005</name>
</gene>
<name>A0A6A7Y7U9_9HYPH</name>
<dbReference type="InterPro" id="IPR018568">
    <property type="entry name" value="DUF2019"/>
</dbReference>
<reference evidence="2 3" key="1">
    <citation type="submission" date="2019-09" db="EMBL/GenBank/DDBJ databases">
        <title>Segnochrobactrum spirostomi gen. nov., sp. nov., isolated from the ciliate Spirostomum cf. yagiui and description of a novel family, Segnochrobactraceae fam. nov. within the order Rhizobiales of the class Alphaproteobacteria.</title>
        <authorList>
            <person name="Akter S."/>
            <person name="Shazib S.U.A."/>
            <person name="Shin M.K."/>
        </authorList>
    </citation>
    <scope>NUCLEOTIDE SEQUENCE [LARGE SCALE GENOMIC DNA]</scope>
    <source>
        <strain evidence="2 3">Sp-1</strain>
    </source>
</reference>
<proteinExistence type="predicted"/>
<dbReference type="Pfam" id="PF09450">
    <property type="entry name" value="DUF2019"/>
    <property type="match status" value="1"/>
</dbReference>
<dbReference type="SUPFAM" id="SSF48371">
    <property type="entry name" value="ARM repeat"/>
    <property type="match status" value="1"/>
</dbReference>
<comment type="caution">
    <text evidence="2">The sequence shown here is derived from an EMBL/GenBank/DDBJ whole genome shotgun (WGS) entry which is preliminary data.</text>
</comment>
<evidence type="ECO:0000313" key="3">
    <source>
        <dbReference type="Proteomes" id="UP000332515"/>
    </source>
</evidence>
<dbReference type="Gene3D" id="1.25.40.70">
    <property type="entry name" value="Phosphatidylinositol 3-kinase, accessory domain (PIK)"/>
    <property type="match status" value="1"/>
</dbReference>